<evidence type="ECO:0000256" key="8">
    <source>
        <dbReference type="ARBA" id="ARBA00022553"/>
    </source>
</evidence>
<keyword evidence="7" id="KW-0723">Serine/threonine-protein kinase</keyword>
<dbReference type="InterPro" id="IPR036388">
    <property type="entry name" value="WH-like_DNA-bd_sf"/>
</dbReference>
<dbReference type="GO" id="GO:0004674">
    <property type="term" value="F:protein serine/threonine kinase activity"/>
    <property type="evidence" value="ECO:0007669"/>
    <property type="project" value="UniProtKB-KW"/>
</dbReference>
<keyword evidence="11" id="KW-0547">Nucleotide-binding</keyword>
<dbReference type="FunFam" id="1.10.10.10:FF:000053">
    <property type="entry name" value="Serine/threonine-protein kinase RIO2"/>
    <property type="match status" value="1"/>
</dbReference>
<dbReference type="GO" id="GO:0030688">
    <property type="term" value="C:preribosome, small subunit precursor"/>
    <property type="evidence" value="ECO:0007669"/>
    <property type="project" value="TreeGrafter"/>
</dbReference>
<dbReference type="AlphaFoldDB" id="A0A818CDQ2"/>
<dbReference type="SUPFAM" id="SSF46785">
    <property type="entry name" value="Winged helix' DNA-binding domain"/>
    <property type="match status" value="1"/>
</dbReference>
<dbReference type="InterPro" id="IPR015285">
    <property type="entry name" value="RIO2_wHTH_N"/>
</dbReference>
<dbReference type="Proteomes" id="UP000663872">
    <property type="component" value="Unassembled WGS sequence"/>
</dbReference>
<feature type="domain" description="RIO kinase" evidence="21">
    <location>
        <begin position="71"/>
        <end position="297"/>
    </location>
</feature>
<dbReference type="InterPro" id="IPR014710">
    <property type="entry name" value="RmlC-like_jellyroll"/>
</dbReference>
<dbReference type="Gene3D" id="1.10.10.10">
    <property type="entry name" value="Winged helix-like DNA-binding domain superfamily/Winged helix DNA-binding domain"/>
    <property type="match status" value="1"/>
</dbReference>
<comment type="subunit">
    <text evidence="17">Associated with late 40S pre-ribosomal particles. Interacts with PLK1 (via its N-terminus).</text>
</comment>
<evidence type="ECO:0000256" key="1">
    <source>
        <dbReference type="ARBA" id="ARBA00001946"/>
    </source>
</evidence>
<comment type="caution">
    <text evidence="22">The sequence shown here is derived from an EMBL/GenBank/DDBJ whole genome shotgun (WGS) entry which is preliminary data.</text>
</comment>
<dbReference type="GO" id="GO:0005634">
    <property type="term" value="C:nucleus"/>
    <property type="evidence" value="ECO:0007669"/>
    <property type="project" value="TreeGrafter"/>
</dbReference>
<comment type="similarity">
    <text evidence="3">Belongs to the protein kinase superfamily. RIO-type Ser/Thr kinase family.</text>
</comment>
<evidence type="ECO:0000256" key="18">
    <source>
        <dbReference type="ARBA" id="ARBA00068353"/>
    </source>
</evidence>
<dbReference type="InterPro" id="IPR018934">
    <property type="entry name" value="RIO_dom"/>
</dbReference>
<evidence type="ECO:0000256" key="9">
    <source>
        <dbReference type="ARBA" id="ARBA00022679"/>
    </source>
</evidence>
<dbReference type="PANTHER" id="PTHR45852">
    <property type="entry name" value="SER/THR-PROTEIN KINASE RIO2"/>
    <property type="match status" value="1"/>
</dbReference>
<dbReference type="GO" id="GO:0030490">
    <property type="term" value="P:maturation of SSU-rRNA"/>
    <property type="evidence" value="ECO:0007669"/>
    <property type="project" value="TreeGrafter"/>
</dbReference>
<protein>
    <recommendedName>
        <fullName evidence="18">Serine/threonine-protein kinase RIO2</fullName>
        <ecNumber evidence="4">2.7.11.1</ecNumber>
    </recommendedName>
    <alternativeName>
        <fullName evidence="20">RIO kinase 2</fullName>
    </alternativeName>
    <alternativeName>
        <fullName evidence="19">Serine/threonine-protein kinase rio2</fullName>
    </alternativeName>
</protein>
<evidence type="ECO:0000256" key="13">
    <source>
        <dbReference type="ARBA" id="ARBA00022840"/>
    </source>
</evidence>
<comment type="catalytic activity">
    <reaction evidence="16">
        <text>L-seryl-[protein] + ATP = O-phospho-L-seryl-[protein] + ADP + H(+)</text>
        <dbReference type="Rhea" id="RHEA:17989"/>
        <dbReference type="Rhea" id="RHEA-COMP:9863"/>
        <dbReference type="Rhea" id="RHEA-COMP:11604"/>
        <dbReference type="ChEBI" id="CHEBI:15378"/>
        <dbReference type="ChEBI" id="CHEBI:29999"/>
        <dbReference type="ChEBI" id="CHEBI:30616"/>
        <dbReference type="ChEBI" id="CHEBI:83421"/>
        <dbReference type="ChEBI" id="CHEBI:456216"/>
        <dbReference type="EC" id="2.7.11.1"/>
    </reaction>
</comment>
<keyword evidence="9" id="KW-0808">Transferase</keyword>
<evidence type="ECO:0000256" key="2">
    <source>
        <dbReference type="ARBA" id="ARBA00004496"/>
    </source>
</evidence>
<proteinExistence type="inferred from homology"/>
<name>A0A818CDQ2_9BILA</name>
<dbReference type="GO" id="GO:0005524">
    <property type="term" value="F:ATP binding"/>
    <property type="evidence" value="ECO:0007669"/>
    <property type="project" value="UniProtKB-KW"/>
</dbReference>
<keyword evidence="6" id="KW-0690">Ribosome biogenesis</keyword>
<dbReference type="CDD" id="cd05144">
    <property type="entry name" value="RIO2_C"/>
    <property type="match status" value="1"/>
</dbReference>
<organism evidence="22 23">
    <name type="scientific">Rotaria socialis</name>
    <dbReference type="NCBI Taxonomy" id="392032"/>
    <lineage>
        <taxon>Eukaryota</taxon>
        <taxon>Metazoa</taxon>
        <taxon>Spiralia</taxon>
        <taxon>Gnathifera</taxon>
        <taxon>Rotifera</taxon>
        <taxon>Eurotatoria</taxon>
        <taxon>Bdelloidea</taxon>
        <taxon>Philodinida</taxon>
        <taxon>Philodinidae</taxon>
        <taxon>Rotaria</taxon>
    </lineage>
</organism>
<comment type="catalytic activity">
    <reaction evidence="15">
        <text>L-threonyl-[protein] + ATP = O-phospho-L-threonyl-[protein] + ADP + H(+)</text>
        <dbReference type="Rhea" id="RHEA:46608"/>
        <dbReference type="Rhea" id="RHEA-COMP:11060"/>
        <dbReference type="Rhea" id="RHEA-COMP:11605"/>
        <dbReference type="ChEBI" id="CHEBI:15378"/>
        <dbReference type="ChEBI" id="CHEBI:30013"/>
        <dbReference type="ChEBI" id="CHEBI:30616"/>
        <dbReference type="ChEBI" id="CHEBI:61977"/>
        <dbReference type="ChEBI" id="CHEBI:456216"/>
        <dbReference type="EC" id="2.7.11.1"/>
    </reaction>
</comment>
<evidence type="ECO:0000256" key="3">
    <source>
        <dbReference type="ARBA" id="ARBA00009196"/>
    </source>
</evidence>
<comment type="subcellular location">
    <subcellularLocation>
        <location evidence="2">Cytoplasm</location>
    </subcellularLocation>
</comment>
<evidence type="ECO:0000256" key="14">
    <source>
        <dbReference type="ARBA" id="ARBA00022842"/>
    </source>
</evidence>
<dbReference type="GO" id="GO:0005829">
    <property type="term" value="C:cytosol"/>
    <property type="evidence" value="ECO:0007669"/>
    <property type="project" value="TreeGrafter"/>
</dbReference>
<dbReference type="FunFam" id="3.30.200.20:FF:000052">
    <property type="entry name" value="Serine/threonine-protein kinase RIO2"/>
    <property type="match status" value="1"/>
</dbReference>
<keyword evidence="14" id="KW-0460">Magnesium</keyword>
<dbReference type="EC" id="2.7.11.1" evidence="4"/>
<evidence type="ECO:0000256" key="19">
    <source>
        <dbReference type="ARBA" id="ARBA00068837"/>
    </source>
</evidence>
<comment type="cofactor">
    <cofactor evidence="1">
        <name>Mg(2+)</name>
        <dbReference type="ChEBI" id="CHEBI:18420"/>
    </cofactor>
</comment>
<keyword evidence="10" id="KW-0479">Metal-binding</keyword>
<keyword evidence="5" id="KW-0963">Cytoplasm</keyword>
<dbReference type="InterPro" id="IPR000687">
    <property type="entry name" value="RIO_kinase"/>
</dbReference>
<dbReference type="GO" id="GO:0046872">
    <property type="term" value="F:metal ion binding"/>
    <property type="evidence" value="ECO:0007669"/>
    <property type="project" value="UniProtKB-KW"/>
</dbReference>
<dbReference type="InterPro" id="IPR011051">
    <property type="entry name" value="RmlC_Cupin_sf"/>
</dbReference>
<dbReference type="SUPFAM" id="SSF51182">
    <property type="entry name" value="RmlC-like cupins"/>
    <property type="match status" value="1"/>
</dbReference>
<keyword evidence="12" id="KW-0418">Kinase</keyword>
<evidence type="ECO:0000256" key="7">
    <source>
        <dbReference type="ARBA" id="ARBA00022527"/>
    </source>
</evidence>
<dbReference type="FunFam" id="1.10.510.10:FF:000307">
    <property type="entry name" value="Serine/threonine-protein kinase RIO2"/>
    <property type="match status" value="1"/>
</dbReference>
<dbReference type="EMBL" id="CAJNYT010001819">
    <property type="protein sequence ID" value="CAF3431639.1"/>
    <property type="molecule type" value="Genomic_DNA"/>
</dbReference>
<evidence type="ECO:0000256" key="15">
    <source>
        <dbReference type="ARBA" id="ARBA00047899"/>
    </source>
</evidence>
<dbReference type="InterPro" id="IPR036390">
    <property type="entry name" value="WH_DNA-bd_sf"/>
</dbReference>
<evidence type="ECO:0000256" key="4">
    <source>
        <dbReference type="ARBA" id="ARBA00012513"/>
    </source>
</evidence>
<evidence type="ECO:0000256" key="10">
    <source>
        <dbReference type="ARBA" id="ARBA00022723"/>
    </source>
</evidence>
<evidence type="ECO:0000313" key="23">
    <source>
        <dbReference type="Proteomes" id="UP000663872"/>
    </source>
</evidence>
<dbReference type="Gene3D" id="1.10.510.10">
    <property type="entry name" value="Transferase(Phosphotransferase) domain 1"/>
    <property type="match status" value="1"/>
</dbReference>
<dbReference type="InterPro" id="IPR011009">
    <property type="entry name" value="Kinase-like_dom_sf"/>
</dbReference>
<dbReference type="Gene3D" id="2.60.120.10">
    <property type="entry name" value="Jelly Rolls"/>
    <property type="match status" value="1"/>
</dbReference>
<accession>A0A818CDQ2</accession>
<keyword evidence="13" id="KW-0067">ATP-binding</keyword>
<evidence type="ECO:0000256" key="6">
    <source>
        <dbReference type="ARBA" id="ARBA00022517"/>
    </source>
</evidence>
<sequence>MGKFDVSLIRYLSGEDYRVLTAIEMGMRNHELVPLQLLCVIASLKHGGCHKILRELVRHKLVAYDATARRKSANNEGYRLTNLGYDYLALKALASRDVINSVGNQIGVGKESDVYIVANEENEQMILKLHRLGRTCFRQLKNKRDYLKHRQGYNWLYLARLAALKEFAFIKALYEHKFPVPKPIDLNRHCVVMELIDGYPLCNVKNIDKPGKIYDELMSMIVNLASYGLIHSDFNEFNLMINDDGRITMIDFPQMVSISHLNADYYFDRDVQCVRDFFRRRFNFESDHYPKFAEIIRLHSLDNDVRASGFSKELEKQFEQVSETIGLRQDANLANFDLCQIYLTLANVSTFNRLKTVNMAQTIPEPLAQKPGIQLIKAGSLEMVPLAETYMCAGLNSSIIDVPISNENKPLTMGHFEMRPSPNNFPFYYEYLEVKTVVSGKIIVMDEQKNVYEGNPGDVFIFTPPHVVTFLAESDGRAVYMGHRGPEPSFLPGYQGGPIETPAITEK</sequence>
<evidence type="ECO:0000256" key="16">
    <source>
        <dbReference type="ARBA" id="ARBA00048679"/>
    </source>
</evidence>
<dbReference type="Pfam" id="PF09202">
    <property type="entry name" value="Rio2_N"/>
    <property type="match status" value="1"/>
</dbReference>
<dbReference type="Gene3D" id="3.30.200.20">
    <property type="entry name" value="Phosphorylase Kinase, domain 1"/>
    <property type="match status" value="1"/>
</dbReference>
<dbReference type="InterPro" id="IPR030484">
    <property type="entry name" value="Rio2"/>
</dbReference>
<keyword evidence="8" id="KW-0597">Phosphoprotein</keyword>
<gene>
    <name evidence="22" type="ORF">GRG538_LOCUS12709</name>
</gene>
<dbReference type="SMART" id="SM00090">
    <property type="entry name" value="RIO"/>
    <property type="match status" value="1"/>
</dbReference>
<dbReference type="PANTHER" id="PTHR45852:SF1">
    <property type="entry name" value="SERINE_THREONINE-PROTEIN KINASE RIO2"/>
    <property type="match status" value="1"/>
</dbReference>
<evidence type="ECO:0000256" key="12">
    <source>
        <dbReference type="ARBA" id="ARBA00022777"/>
    </source>
</evidence>
<dbReference type="Pfam" id="PF01163">
    <property type="entry name" value="RIO1"/>
    <property type="match status" value="1"/>
</dbReference>
<reference evidence="22" key="1">
    <citation type="submission" date="2021-02" db="EMBL/GenBank/DDBJ databases">
        <authorList>
            <person name="Nowell W R."/>
        </authorList>
    </citation>
    <scope>NUCLEOTIDE SEQUENCE</scope>
</reference>
<evidence type="ECO:0000256" key="20">
    <source>
        <dbReference type="ARBA" id="ARBA00076005"/>
    </source>
</evidence>
<evidence type="ECO:0000259" key="21">
    <source>
        <dbReference type="SMART" id="SM00090"/>
    </source>
</evidence>
<evidence type="ECO:0000256" key="11">
    <source>
        <dbReference type="ARBA" id="ARBA00022741"/>
    </source>
</evidence>
<evidence type="ECO:0000256" key="5">
    <source>
        <dbReference type="ARBA" id="ARBA00022490"/>
    </source>
</evidence>
<evidence type="ECO:0000313" key="22">
    <source>
        <dbReference type="EMBL" id="CAF3431639.1"/>
    </source>
</evidence>
<dbReference type="SUPFAM" id="SSF56112">
    <property type="entry name" value="Protein kinase-like (PK-like)"/>
    <property type="match status" value="1"/>
</dbReference>
<evidence type="ECO:0000256" key="17">
    <source>
        <dbReference type="ARBA" id="ARBA00064676"/>
    </source>
</evidence>